<keyword evidence="4" id="KW-0249">Electron transport</keyword>
<dbReference type="AlphaFoldDB" id="A0A0X9VDM4"/>
<feature type="transmembrane region" description="Helical" evidence="8">
    <location>
        <begin position="16"/>
        <end position="38"/>
    </location>
</feature>
<protein>
    <submittedName>
        <fullName evidence="9">Disulfide bond formation protein B</fullName>
    </submittedName>
</protein>
<reference evidence="9 10" key="1">
    <citation type="submission" date="2016-01" db="EMBL/GenBank/DDBJ databases">
        <title>Genome sequence of Ca. Arsenophonus lipopteni, the exclusive symbiont of a blood sucking fly Lipoptena cervi (Diptera: Hippoboscidae).</title>
        <authorList>
            <person name="Novakova E."/>
            <person name="Hypsa V."/>
            <person name="Nguyen P."/>
            <person name="Husnik F."/>
            <person name="Darby A.C."/>
        </authorList>
    </citation>
    <scope>NUCLEOTIDE SEQUENCE [LARGE SCALE GENOMIC DNA]</scope>
    <source>
        <strain evidence="9 10">CB</strain>
    </source>
</reference>
<dbReference type="RefSeq" id="WP_066282633.1">
    <property type="nucleotide sequence ID" value="NZ_CP013920.1"/>
</dbReference>
<gene>
    <name evidence="9" type="primary">dsbB</name>
    <name evidence="9" type="ORF">AUT07_00066</name>
</gene>
<dbReference type="KEGG" id="asy:AUT07_00066"/>
<name>A0A0X9VDM4_9GAMM</name>
<dbReference type="EMBL" id="CP013920">
    <property type="protein sequence ID" value="AMA64659.1"/>
    <property type="molecule type" value="Genomic_DNA"/>
</dbReference>
<keyword evidence="3 8" id="KW-0812">Transmembrane</keyword>
<evidence type="ECO:0000256" key="8">
    <source>
        <dbReference type="SAM" id="Phobius"/>
    </source>
</evidence>
<dbReference type="InterPro" id="IPR003752">
    <property type="entry name" value="DiS_bond_form_DsbB/BdbC"/>
</dbReference>
<evidence type="ECO:0000256" key="7">
    <source>
        <dbReference type="ARBA" id="ARBA00023284"/>
    </source>
</evidence>
<dbReference type="SUPFAM" id="SSF158442">
    <property type="entry name" value="DsbB-like"/>
    <property type="match status" value="1"/>
</dbReference>
<evidence type="ECO:0000313" key="9">
    <source>
        <dbReference type="EMBL" id="AMA64659.1"/>
    </source>
</evidence>
<organism evidence="9 10">
    <name type="scientific">Candidatus Arsenophonus lipoptenae</name>
    <dbReference type="NCBI Taxonomy" id="634113"/>
    <lineage>
        <taxon>Bacteria</taxon>
        <taxon>Pseudomonadati</taxon>
        <taxon>Pseudomonadota</taxon>
        <taxon>Gammaproteobacteria</taxon>
        <taxon>Enterobacterales</taxon>
        <taxon>Morganellaceae</taxon>
        <taxon>Arsenophonus</taxon>
    </lineage>
</organism>
<evidence type="ECO:0000256" key="2">
    <source>
        <dbReference type="ARBA" id="ARBA00022475"/>
    </source>
</evidence>
<dbReference type="PATRIC" id="fig|634113.3.peg.63"/>
<keyword evidence="4" id="KW-0813">Transport</keyword>
<keyword evidence="10" id="KW-1185">Reference proteome</keyword>
<evidence type="ECO:0000256" key="5">
    <source>
        <dbReference type="ARBA" id="ARBA00022989"/>
    </source>
</evidence>
<proteinExistence type="predicted"/>
<evidence type="ECO:0000256" key="1">
    <source>
        <dbReference type="ARBA" id="ARBA00004651"/>
    </source>
</evidence>
<evidence type="ECO:0000256" key="6">
    <source>
        <dbReference type="ARBA" id="ARBA00023136"/>
    </source>
</evidence>
<evidence type="ECO:0000313" key="10">
    <source>
        <dbReference type="Proteomes" id="UP000069926"/>
    </source>
</evidence>
<evidence type="ECO:0000256" key="3">
    <source>
        <dbReference type="ARBA" id="ARBA00022692"/>
    </source>
</evidence>
<keyword evidence="7" id="KW-0676">Redox-active center</keyword>
<sequence>MKILNFFFLYSQNRKFWLILTISAFIIEIITFYFQYIIKLKPCLLCIYEQITIFAILVAGSIAFISPKSNFRFLGLILWLYSSWIGLKLTWQHNKLNFYESNIYYCNFILNVQPWSLIKRWIPSIFETYNNCIKQHWLFLNIEISIWLLIIFIIYFLIATIVLFSQILLLKK</sequence>
<dbReference type="Pfam" id="PF02600">
    <property type="entry name" value="DsbB"/>
    <property type="match status" value="1"/>
</dbReference>
<keyword evidence="5 8" id="KW-1133">Transmembrane helix</keyword>
<dbReference type="NCBIfam" id="NF002485">
    <property type="entry name" value="PRK01749.1"/>
    <property type="match status" value="1"/>
</dbReference>
<dbReference type="InterPro" id="IPR050183">
    <property type="entry name" value="DsbB"/>
</dbReference>
<comment type="subcellular location">
    <subcellularLocation>
        <location evidence="1">Cell membrane</location>
        <topology evidence="1">Multi-pass membrane protein</topology>
    </subcellularLocation>
</comment>
<dbReference type="InterPro" id="IPR023380">
    <property type="entry name" value="DsbB-like_sf"/>
</dbReference>
<dbReference type="STRING" id="634113.AUT07_00066"/>
<evidence type="ECO:0000256" key="4">
    <source>
        <dbReference type="ARBA" id="ARBA00022982"/>
    </source>
</evidence>
<dbReference type="OrthoDB" id="3711263at2"/>
<keyword evidence="2" id="KW-1003">Cell membrane</keyword>
<accession>A0A0X9VDM4</accession>
<dbReference type="GO" id="GO:0015035">
    <property type="term" value="F:protein-disulfide reductase activity"/>
    <property type="evidence" value="ECO:0007669"/>
    <property type="project" value="InterPro"/>
</dbReference>
<dbReference type="PANTHER" id="PTHR36570:SF2">
    <property type="entry name" value="DISULFIDE BOND FORMATION PROTEIN B"/>
    <property type="match status" value="1"/>
</dbReference>
<feature type="transmembrane region" description="Helical" evidence="8">
    <location>
        <begin position="144"/>
        <end position="170"/>
    </location>
</feature>
<dbReference type="GO" id="GO:0006457">
    <property type="term" value="P:protein folding"/>
    <property type="evidence" value="ECO:0007669"/>
    <property type="project" value="InterPro"/>
</dbReference>
<dbReference type="Proteomes" id="UP000069926">
    <property type="component" value="Chromosome"/>
</dbReference>
<dbReference type="PANTHER" id="PTHR36570">
    <property type="entry name" value="DISULFIDE BOND FORMATION PROTEIN B"/>
    <property type="match status" value="1"/>
</dbReference>
<feature type="transmembrane region" description="Helical" evidence="8">
    <location>
        <begin position="45"/>
        <end position="65"/>
    </location>
</feature>
<dbReference type="Gene3D" id="1.20.1550.10">
    <property type="entry name" value="DsbB-like"/>
    <property type="match status" value="1"/>
</dbReference>
<keyword evidence="6 8" id="KW-0472">Membrane</keyword>
<dbReference type="GO" id="GO:0005886">
    <property type="term" value="C:plasma membrane"/>
    <property type="evidence" value="ECO:0007669"/>
    <property type="project" value="UniProtKB-SubCell"/>
</dbReference>